<comment type="pathway">
    <text evidence="13">Protein modification; protein glycosylation.</text>
</comment>
<dbReference type="InterPro" id="IPR029044">
    <property type="entry name" value="Nucleotide-diphossugar_trans"/>
</dbReference>
<comment type="catalytic activity">
    <reaction evidence="10 13">
        <text>3-O-(beta-D-galactosyl-(1-&gt;3)-beta-D-galactosyl-(1-&gt;4)-beta-D-xylosyl)-L-seryl-[protein] + UDP-alpha-D-glucuronate = 3-O-(beta-D-GlcA-(1-&gt;3)-beta-D-Gal-(1-&gt;3)-beta-D-Gal-(1-&gt;4)-beta-D-Xyl)-L-seryl-[protein] + UDP + H(+)</text>
        <dbReference type="Rhea" id="RHEA:24168"/>
        <dbReference type="Rhea" id="RHEA-COMP:12571"/>
        <dbReference type="Rhea" id="RHEA-COMP:12573"/>
        <dbReference type="ChEBI" id="CHEBI:15378"/>
        <dbReference type="ChEBI" id="CHEBI:58052"/>
        <dbReference type="ChEBI" id="CHEBI:58223"/>
        <dbReference type="ChEBI" id="CHEBI:132090"/>
        <dbReference type="ChEBI" id="CHEBI:132093"/>
        <dbReference type="EC" id="2.4.1.135"/>
    </reaction>
</comment>
<keyword evidence="16" id="KW-1185">Reference proteome</keyword>
<dbReference type="OrthoDB" id="675023at2759"/>
<dbReference type="SUPFAM" id="SSF53448">
    <property type="entry name" value="Nucleotide-diphospho-sugar transferases"/>
    <property type="match status" value="1"/>
</dbReference>
<dbReference type="AlphaFoldDB" id="A0A6A4W4A6"/>
<feature type="compositionally biased region" description="Low complexity" evidence="14">
    <location>
        <begin position="31"/>
        <end position="40"/>
    </location>
</feature>
<dbReference type="PANTHER" id="PTHR10896">
    <property type="entry name" value="GALACTOSYLGALACTOSYLXYLOSYLPROTEIN 3-BETA-GLUCURONOSYLTRANSFERASE BETA-1,3-GLUCURONYLTRANSFERASE"/>
    <property type="match status" value="1"/>
</dbReference>
<evidence type="ECO:0000256" key="6">
    <source>
        <dbReference type="ARBA" id="ARBA00022968"/>
    </source>
</evidence>
<dbReference type="GO" id="GO:0015018">
    <property type="term" value="F:galactosylgalactosylxylosylprotein 3-beta-glucuronosyltransferase activity"/>
    <property type="evidence" value="ECO:0007669"/>
    <property type="project" value="UniProtKB-UniRule"/>
</dbReference>
<evidence type="ECO:0000256" key="5">
    <source>
        <dbReference type="ARBA" id="ARBA00022692"/>
    </source>
</evidence>
<proteinExistence type="inferred from homology"/>
<accession>A0A6A4W4A6</accession>
<feature type="region of interest" description="Disordered" evidence="14">
    <location>
        <begin position="8"/>
        <end position="54"/>
    </location>
</feature>
<keyword evidence="9" id="KW-0325">Glycoprotein</keyword>
<evidence type="ECO:0000256" key="4">
    <source>
        <dbReference type="ARBA" id="ARBA00022679"/>
    </source>
</evidence>
<evidence type="ECO:0000256" key="3">
    <source>
        <dbReference type="ARBA" id="ARBA00012641"/>
    </source>
</evidence>
<keyword evidence="6 13" id="KW-0735">Signal-anchor</keyword>
<comment type="subcellular location">
    <subcellularLocation>
        <location evidence="13">Golgi apparatus membrane</location>
        <topology evidence="13">Single-pass type II membrane protein</topology>
    </subcellularLocation>
    <subcellularLocation>
        <location evidence="1">Membrane</location>
        <topology evidence="1">Single-pass type II membrane protein</topology>
    </subcellularLocation>
</comment>
<evidence type="ECO:0000256" key="8">
    <source>
        <dbReference type="ARBA" id="ARBA00023136"/>
    </source>
</evidence>
<gene>
    <name evidence="15" type="primary">GlcAT-P_2</name>
    <name evidence="15" type="ORF">FJT64_002953</name>
</gene>
<dbReference type="Pfam" id="PF03360">
    <property type="entry name" value="Glyco_transf_43"/>
    <property type="match status" value="2"/>
</dbReference>
<dbReference type="InterPro" id="IPR005027">
    <property type="entry name" value="Glyco_trans_43"/>
</dbReference>
<comment type="cofactor">
    <cofactor evidence="12 13">
        <name>Mn(2+)</name>
        <dbReference type="ChEBI" id="CHEBI:29035"/>
    </cofactor>
</comment>
<evidence type="ECO:0000256" key="9">
    <source>
        <dbReference type="ARBA" id="ARBA00023180"/>
    </source>
</evidence>
<dbReference type="CDD" id="cd00218">
    <property type="entry name" value="GlcAT-I"/>
    <property type="match status" value="1"/>
</dbReference>
<evidence type="ECO:0000256" key="14">
    <source>
        <dbReference type="SAM" id="MobiDB-lite"/>
    </source>
</evidence>
<keyword evidence="5" id="KW-0812">Transmembrane</keyword>
<keyword evidence="12 13" id="KW-0464">Manganese</keyword>
<evidence type="ECO:0000256" key="10">
    <source>
        <dbReference type="ARBA" id="ARBA00047979"/>
    </source>
</evidence>
<evidence type="ECO:0000256" key="11">
    <source>
        <dbReference type="PIRSR" id="PIRSR605027-1"/>
    </source>
</evidence>
<keyword evidence="12 13" id="KW-0479">Metal-binding</keyword>
<evidence type="ECO:0000256" key="13">
    <source>
        <dbReference type="RuleBase" id="RU363127"/>
    </source>
</evidence>
<dbReference type="EC" id="2.4.1.135" evidence="3 13"/>
<sequence length="325" mass="36064">MTKVYVMLYDTPEDTPPTPRSSGELLDNPQESSLALSSASHRSRREASDPESGTRTVYVITATYPRPEQEADLVRLSQTLMHAAPFLFWVVVEDAPQRTPVVTELLERSGLRYVHLVAEVPELALPRPRFWGRVPRGVASRNTGLSWVRSHATAGVVYFADDDNSYDIRIFTEVAPSPQSSLSIPWCSPQIQKTRGVSVFPVGLVTELGVSSPVVVGGQVTDFYDGWHGGRRFPIDMAGFAVSVTLLKQRPNATMPYRAGYEEDGFLKELGVTREDLQPLADECSQILVWHTRTEKVAPIRSADLNKFQGSNIVALMDHLLPMKA</sequence>
<evidence type="ECO:0000256" key="1">
    <source>
        <dbReference type="ARBA" id="ARBA00004606"/>
    </source>
</evidence>
<name>A0A6A4W4A6_AMPAM</name>
<dbReference type="GO" id="GO:0050650">
    <property type="term" value="P:chondroitin sulfate proteoglycan biosynthetic process"/>
    <property type="evidence" value="ECO:0007669"/>
    <property type="project" value="TreeGrafter"/>
</dbReference>
<keyword evidence="7" id="KW-1133">Transmembrane helix</keyword>
<dbReference type="Gene3D" id="3.90.550.10">
    <property type="entry name" value="Spore Coat Polysaccharide Biosynthesis Protein SpsA, Chain A"/>
    <property type="match status" value="2"/>
</dbReference>
<feature type="active site" description="Proton donor/acceptor" evidence="11">
    <location>
        <position position="263"/>
    </location>
</feature>
<dbReference type="PANTHER" id="PTHR10896:SF50">
    <property type="entry name" value="GALACTOSYLGALACTOSYLXYLOSYLPROTEIN 3-BETA-GLUCURONOSYLTRANSFERASE P"/>
    <property type="match status" value="1"/>
</dbReference>
<keyword evidence="8" id="KW-0472">Membrane</keyword>
<dbReference type="GO" id="GO:0000139">
    <property type="term" value="C:Golgi membrane"/>
    <property type="evidence" value="ECO:0007669"/>
    <property type="project" value="UniProtKB-SubCell"/>
</dbReference>
<comment type="caution">
    <text evidence="15">The sequence shown here is derived from an EMBL/GenBank/DDBJ whole genome shotgun (WGS) entry which is preliminary data.</text>
</comment>
<comment type="similarity">
    <text evidence="2 13">Belongs to the glycosyltransferase 43 family.</text>
</comment>
<protein>
    <recommendedName>
        <fullName evidence="3 13">Galactosylgalactosylxylosylprotein 3-beta-glucuronosyltransferase</fullName>
        <ecNumber evidence="3 13">2.4.1.135</ecNumber>
    </recommendedName>
</protein>
<dbReference type="UniPathway" id="UPA00378"/>
<dbReference type="EMBL" id="VIIS01001025">
    <property type="protein sequence ID" value="KAF0302717.1"/>
    <property type="molecule type" value="Genomic_DNA"/>
</dbReference>
<evidence type="ECO:0000256" key="2">
    <source>
        <dbReference type="ARBA" id="ARBA00007706"/>
    </source>
</evidence>
<reference evidence="15 16" key="1">
    <citation type="submission" date="2019-07" db="EMBL/GenBank/DDBJ databases">
        <title>Draft genome assembly of a fouling barnacle, Amphibalanus amphitrite (Darwin, 1854): The first reference genome for Thecostraca.</title>
        <authorList>
            <person name="Kim W."/>
        </authorList>
    </citation>
    <scope>NUCLEOTIDE SEQUENCE [LARGE SCALE GENOMIC DNA]</scope>
    <source>
        <strain evidence="15">SNU_AA5</strain>
        <tissue evidence="15">Soma without cirri and trophi</tissue>
    </source>
</reference>
<dbReference type="GO" id="GO:0005975">
    <property type="term" value="P:carbohydrate metabolic process"/>
    <property type="evidence" value="ECO:0007669"/>
    <property type="project" value="TreeGrafter"/>
</dbReference>
<evidence type="ECO:0000256" key="12">
    <source>
        <dbReference type="PIRSR" id="PIRSR605027-3"/>
    </source>
</evidence>
<feature type="binding site" evidence="12">
    <location>
        <position position="163"/>
    </location>
    <ligand>
        <name>Mn(2+)</name>
        <dbReference type="ChEBI" id="CHEBI:29035"/>
    </ligand>
</feature>
<evidence type="ECO:0000313" key="16">
    <source>
        <dbReference type="Proteomes" id="UP000440578"/>
    </source>
</evidence>
<dbReference type="GO" id="GO:0046872">
    <property type="term" value="F:metal ion binding"/>
    <property type="evidence" value="ECO:0007669"/>
    <property type="project" value="UniProtKB-KW"/>
</dbReference>
<evidence type="ECO:0000256" key="7">
    <source>
        <dbReference type="ARBA" id="ARBA00022989"/>
    </source>
</evidence>
<keyword evidence="13" id="KW-0333">Golgi apparatus</keyword>
<evidence type="ECO:0000313" key="15">
    <source>
        <dbReference type="EMBL" id="KAF0302717.1"/>
    </source>
</evidence>
<organism evidence="15 16">
    <name type="scientific">Amphibalanus amphitrite</name>
    <name type="common">Striped barnacle</name>
    <name type="synonym">Balanus amphitrite</name>
    <dbReference type="NCBI Taxonomy" id="1232801"/>
    <lineage>
        <taxon>Eukaryota</taxon>
        <taxon>Metazoa</taxon>
        <taxon>Ecdysozoa</taxon>
        <taxon>Arthropoda</taxon>
        <taxon>Crustacea</taxon>
        <taxon>Multicrustacea</taxon>
        <taxon>Cirripedia</taxon>
        <taxon>Thoracica</taxon>
        <taxon>Thoracicalcarea</taxon>
        <taxon>Balanomorpha</taxon>
        <taxon>Balanoidea</taxon>
        <taxon>Balanidae</taxon>
        <taxon>Amphibalaninae</taxon>
        <taxon>Amphibalanus</taxon>
    </lineage>
</organism>
<dbReference type="Proteomes" id="UP000440578">
    <property type="component" value="Unassembled WGS sequence"/>
</dbReference>
<keyword evidence="4 13" id="KW-0808">Transferase</keyword>